<comment type="similarity">
    <text evidence="1">Belongs to the Gfa family.</text>
</comment>
<keyword evidence="2" id="KW-0479">Metal-binding</keyword>
<dbReference type="GO" id="GO:0046872">
    <property type="term" value="F:metal ion binding"/>
    <property type="evidence" value="ECO:0007669"/>
    <property type="project" value="UniProtKB-KW"/>
</dbReference>
<evidence type="ECO:0000256" key="1">
    <source>
        <dbReference type="ARBA" id="ARBA00005495"/>
    </source>
</evidence>
<evidence type="ECO:0000313" key="7">
    <source>
        <dbReference type="Proteomes" id="UP001301140"/>
    </source>
</evidence>
<dbReference type="InterPro" id="IPR006913">
    <property type="entry name" value="CENP-V/GFA"/>
</dbReference>
<comment type="caution">
    <text evidence="6">The sequence shown here is derived from an EMBL/GenBank/DDBJ whole genome shotgun (WGS) entry which is preliminary data.</text>
</comment>
<proteinExistence type="inferred from homology"/>
<dbReference type="Pfam" id="PF04828">
    <property type="entry name" value="GFA"/>
    <property type="match status" value="1"/>
</dbReference>
<accession>A0AAP4D6P6</accession>
<dbReference type="EMBL" id="JARGEQ010000092">
    <property type="protein sequence ID" value="MDF1586736.1"/>
    <property type="molecule type" value="Genomic_DNA"/>
</dbReference>
<evidence type="ECO:0000256" key="2">
    <source>
        <dbReference type="ARBA" id="ARBA00022723"/>
    </source>
</evidence>
<dbReference type="AlphaFoldDB" id="A0AAP4D6P6"/>
<organism evidence="6 7">
    <name type="scientific">Marinimicrococcus flavescens</name>
    <dbReference type="NCBI Taxonomy" id="3031815"/>
    <lineage>
        <taxon>Bacteria</taxon>
        <taxon>Pseudomonadati</taxon>
        <taxon>Pseudomonadota</taxon>
        <taxon>Alphaproteobacteria</taxon>
        <taxon>Geminicoccales</taxon>
        <taxon>Geminicoccaceae</taxon>
        <taxon>Marinimicrococcus</taxon>
    </lineage>
</organism>
<evidence type="ECO:0000313" key="6">
    <source>
        <dbReference type="EMBL" id="MDF1586736.1"/>
    </source>
</evidence>
<evidence type="ECO:0000259" key="5">
    <source>
        <dbReference type="PROSITE" id="PS51891"/>
    </source>
</evidence>
<evidence type="ECO:0000256" key="4">
    <source>
        <dbReference type="ARBA" id="ARBA00023239"/>
    </source>
</evidence>
<dbReference type="PANTHER" id="PTHR33337:SF40">
    <property type="entry name" value="CENP-V_GFA DOMAIN-CONTAINING PROTEIN-RELATED"/>
    <property type="match status" value="1"/>
</dbReference>
<sequence length="142" mass="15248">MDAVHRGTCFCGAVEIEASGEPLETGFCHCSSCRSYSGAPLTAFILWKAEQVRITRGAGLVGRFNKTGMSERHFCSRCGGHLMSGHPTLGLTDVHAAILPSIPFHPTIHLNYAETVLPMHDGLPKLRDFPVEAGGSGEVVEE</sequence>
<evidence type="ECO:0000256" key="3">
    <source>
        <dbReference type="ARBA" id="ARBA00022833"/>
    </source>
</evidence>
<dbReference type="PANTHER" id="PTHR33337">
    <property type="entry name" value="GFA DOMAIN-CONTAINING PROTEIN"/>
    <property type="match status" value="1"/>
</dbReference>
<keyword evidence="4" id="KW-0456">Lyase</keyword>
<protein>
    <submittedName>
        <fullName evidence="6">GFA family protein</fullName>
    </submittedName>
</protein>
<dbReference type="PROSITE" id="PS51891">
    <property type="entry name" value="CENP_V_GFA"/>
    <property type="match status" value="1"/>
</dbReference>
<dbReference type="GO" id="GO:0016846">
    <property type="term" value="F:carbon-sulfur lyase activity"/>
    <property type="evidence" value="ECO:0007669"/>
    <property type="project" value="InterPro"/>
</dbReference>
<reference evidence="6 7" key="1">
    <citation type="submission" date="2023-03" db="EMBL/GenBank/DDBJ databases">
        <title>YIM 152171 draft genome.</title>
        <authorList>
            <person name="Yang Z."/>
        </authorList>
    </citation>
    <scope>NUCLEOTIDE SEQUENCE [LARGE SCALE GENOMIC DNA]</scope>
    <source>
        <strain evidence="6 7">YIM 152171</strain>
    </source>
</reference>
<dbReference type="SUPFAM" id="SSF51316">
    <property type="entry name" value="Mss4-like"/>
    <property type="match status" value="1"/>
</dbReference>
<name>A0AAP4D6P6_9PROT</name>
<gene>
    <name evidence="6" type="ORF">PZ740_10120</name>
</gene>
<dbReference type="Proteomes" id="UP001301140">
    <property type="component" value="Unassembled WGS sequence"/>
</dbReference>
<dbReference type="Gene3D" id="3.90.1590.10">
    <property type="entry name" value="glutathione-dependent formaldehyde- activating enzyme (gfa)"/>
    <property type="match status" value="1"/>
</dbReference>
<dbReference type="RefSeq" id="WP_327789153.1">
    <property type="nucleotide sequence ID" value="NZ_JARGEQ010000092.1"/>
</dbReference>
<feature type="domain" description="CENP-V/GFA" evidence="5">
    <location>
        <begin position="5"/>
        <end position="121"/>
    </location>
</feature>
<keyword evidence="3" id="KW-0862">Zinc</keyword>
<dbReference type="InterPro" id="IPR011057">
    <property type="entry name" value="Mss4-like_sf"/>
</dbReference>
<keyword evidence="7" id="KW-1185">Reference proteome</keyword>